<dbReference type="OrthoDB" id="9809173at2"/>
<feature type="transmembrane region" description="Helical" evidence="7">
    <location>
        <begin position="193"/>
        <end position="214"/>
    </location>
</feature>
<keyword evidence="4 7" id="KW-0812">Transmembrane</keyword>
<keyword evidence="2 7" id="KW-0813">Transport</keyword>
<evidence type="ECO:0000313" key="10">
    <source>
        <dbReference type="Proteomes" id="UP000002016"/>
    </source>
</evidence>
<dbReference type="GO" id="GO:0005886">
    <property type="term" value="C:plasma membrane"/>
    <property type="evidence" value="ECO:0007669"/>
    <property type="project" value="UniProtKB-SubCell"/>
</dbReference>
<gene>
    <name evidence="9" type="ordered locus">Tlet_0777</name>
</gene>
<evidence type="ECO:0000256" key="6">
    <source>
        <dbReference type="ARBA" id="ARBA00023136"/>
    </source>
</evidence>
<feature type="transmembrane region" description="Helical" evidence="7">
    <location>
        <begin position="122"/>
        <end position="138"/>
    </location>
</feature>
<dbReference type="Pfam" id="PF00528">
    <property type="entry name" value="BPD_transp_1"/>
    <property type="match status" value="1"/>
</dbReference>
<keyword evidence="6 7" id="KW-0472">Membrane</keyword>
<dbReference type="Gene3D" id="1.10.3720.10">
    <property type="entry name" value="MetI-like"/>
    <property type="match status" value="1"/>
</dbReference>
<evidence type="ECO:0000256" key="7">
    <source>
        <dbReference type="RuleBase" id="RU363032"/>
    </source>
</evidence>
<dbReference type="InterPro" id="IPR000515">
    <property type="entry name" value="MetI-like"/>
</dbReference>
<evidence type="ECO:0000256" key="3">
    <source>
        <dbReference type="ARBA" id="ARBA00022475"/>
    </source>
</evidence>
<evidence type="ECO:0000256" key="1">
    <source>
        <dbReference type="ARBA" id="ARBA00004651"/>
    </source>
</evidence>
<keyword evidence="5 7" id="KW-1133">Transmembrane helix</keyword>
<dbReference type="GO" id="GO:0055085">
    <property type="term" value="P:transmembrane transport"/>
    <property type="evidence" value="ECO:0007669"/>
    <property type="project" value="InterPro"/>
</dbReference>
<feature type="transmembrane region" description="Helical" evidence="7">
    <location>
        <begin position="385"/>
        <end position="407"/>
    </location>
</feature>
<dbReference type="KEGG" id="tle:Tlet_0777"/>
<evidence type="ECO:0000259" key="8">
    <source>
        <dbReference type="PROSITE" id="PS50928"/>
    </source>
</evidence>
<keyword evidence="10" id="KW-1185">Reference proteome</keyword>
<feature type="transmembrane region" description="Helical" evidence="7">
    <location>
        <begin position="101"/>
        <end position="116"/>
    </location>
</feature>
<feature type="transmembrane region" description="Helical" evidence="7">
    <location>
        <begin position="12"/>
        <end position="39"/>
    </location>
</feature>
<protein>
    <submittedName>
        <fullName evidence="9">Binding-protein-dependent transport systems inner membrane component</fullName>
    </submittedName>
</protein>
<dbReference type="PROSITE" id="PS50928">
    <property type="entry name" value="ABC_TM1"/>
    <property type="match status" value="1"/>
</dbReference>
<dbReference type="PANTHER" id="PTHR30193:SF37">
    <property type="entry name" value="INNER MEMBRANE ABC TRANSPORTER PERMEASE PROTEIN YCJO"/>
    <property type="match status" value="1"/>
</dbReference>
<organism evidence="9 10">
    <name type="scientific">Pseudothermotoga lettingae (strain ATCC BAA-301 / DSM 14385 / NBRC 107922 / TMO)</name>
    <name type="common">Thermotoga lettingae</name>
    <dbReference type="NCBI Taxonomy" id="416591"/>
    <lineage>
        <taxon>Bacteria</taxon>
        <taxon>Thermotogati</taxon>
        <taxon>Thermotogota</taxon>
        <taxon>Thermotogae</taxon>
        <taxon>Thermotogales</taxon>
        <taxon>Thermotogaceae</taxon>
        <taxon>Pseudothermotoga</taxon>
    </lineage>
</organism>
<evidence type="ECO:0000256" key="4">
    <source>
        <dbReference type="ARBA" id="ARBA00022692"/>
    </source>
</evidence>
<dbReference type="RefSeq" id="WP_012002824.1">
    <property type="nucleotide sequence ID" value="NC_009828.1"/>
</dbReference>
<evidence type="ECO:0000313" key="9">
    <source>
        <dbReference type="EMBL" id="ABV33343.1"/>
    </source>
</evidence>
<comment type="subcellular location">
    <subcellularLocation>
        <location evidence="1 7">Cell membrane</location>
        <topology evidence="1 7">Multi-pass membrane protein</topology>
    </subcellularLocation>
</comment>
<dbReference type="PANTHER" id="PTHR30193">
    <property type="entry name" value="ABC TRANSPORTER PERMEASE PROTEIN"/>
    <property type="match status" value="1"/>
</dbReference>
<dbReference type="InterPro" id="IPR051393">
    <property type="entry name" value="ABC_transporter_permease"/>
</dbReference>
<accession>A8F5A9</accession>
<proteinExistence type="inferred from homology"/>
<dbReference type="eggNOG" id="COG1175">
    <property type="taxonomic scope" value="Bacteria"/>
</dbReference>
<reference evidence="9 10" key="2">
    <citation type="journal article" date="2009" name="Proc. Natl. Acad. Sci. U.S.A.">
        <title>On the chimeric nature, thermophilic origin, and phylogenetic placement of the Thermotogales.</title>
        <authorList>
            <person name="Zhaxybayeva O."/>
            <person name="Swithers K.S."/>
            <person name="Lapierre P."/>
            <person name="Fournier G.P."/>
            <person name="Bickhart D.M."/>
            <person name="DeBoy R.T."/>
            <person name="Nelson K.E."/>
            <person name="Nesbo C.L."/>
            <person name="Doolittle W.F."/>
            <person name="Gogarten J.P."/>
            <person name="Noll K.M."/>
        </authorList>
    </citation>
    <scope>NUCLEOTIDE SEQUENCE [LARGE SCALE GENOMIC DNA]</scope>
    <source>
        <strain evidence="10">ATCC BAA-301 / DSM 14385 / NBRC 107922 / TMO</strain>
    </source>
</reference>
<feature type="transmembrane region" description="Helical" evidence="7">
    <location>
        <begin position="71"/>
        <end position="94"/>
    </location>
</feature>
<feature type="domain" description="ABC transmembrane type-1" evidence="8">
    <location>
        <begin position="189"/>
        <end position="404"/>
    </location>
</feature>
<sequence precursor="true">MKSKTREALLAYLFLVPSFVILGMFVFWPVGFSFVLSFFRWDFKNMKNPAFAGLENYGEIFRFQSPLTHEFASSLLTSIVLFFVCFSIVFSMYAVFKKKKMGFVSIAISVSLMVLLQNRTFFTLLLCSLVATMTYLILKTYRSIKIFLGKIFSLSLVAFIFLIIFDKRSYTVLDLFLEARDRNLFIKAVYNTAYYVLLSVPITIALALVIALLLNSNIKFRAFFRTAYFIPFVTSAVAISLVWRWIFDDAYGLLNYMLSFLNVERIAWLKDERWTIPTIAIVSIWKTVGYDAIILLAGLQNIDKSYYEAAEVDGATAWQKFLHITWPLLTPTTFFLLIVSLISSFKVFTEVYVLYSGLPGPYNNSGMTMVYYVFDRFYVQQRMGIACAAAYILFGIILIFTAVQFLVGKKTVEYAS</sequence>
<feature type="transmembrane region" description="Helical" evidence="7">
    <location>
        <begin position="147"/>
        <end position="165"/>
    </location>
</feature>
<name>A8F5A9_PSELT</name>
<evidence type="ECO:0000256" key="2">
    <source>
        <dbReference type="ARBA" id="ARBA00022448"/>
    </source>
</evidence>
<dbReference type="CDD" id="cd06261">
    <property type="entry name" value="TM_PBP2"/>
    <property type="match status" value="1"/>
</dbReference>
<dbReference type="STRING" id="416591.Tlet_0777"/>
<evidence type="ECO:0000256" key="5">
    <source>
        <dbReference type="ARBA" id="ARBA00022989"/>
    </source>
</evidence>
<dbReference type="EMBL" id="CP000812">
    <property type="protein sequence ID" value="ABV33343.1"/>
    <property type="molecule type" value="Genomic_DNA"/>
</dbReference>
<dbReference type="Proteomes" id="UP000002016">
    <property type="component" value="Chromosome"/>
</dbReference>
<dbReference type="InterPro" id="IPR035906">
    <property type="entry name" value="MetI-like_sf"/>
</dbReference>
<comment type="similarity">
    <text evidence="7">Belongs to the binding-protein-dependent transport system permease family.</text>
</comment>
<feature type="transmembrane region" description="Helical" evidence="7">
    <location>
        <begin position="226"/>
        <end position="247"/>
    </location>
</feature>
<dbReference type="AlphaFoldDB" id="A8F5A9"/>
<dbReference type="HOGENOM" id="CLU_016047_0_2_0"/>
<reference evidence="9 10" key="1">
    <citation type="submission" date="2007-08" db="EMBL/GenBank/DDBJ databases">
        <title>Complete sequence of Thermotoga lettingae TMO.</title>
        <authorList>
            <consortium name="US DOE Joint Genome Institute"/>
            <person name="Copeland A."/>
            <person name="Lucas S."/>
            <person name="Lapidus A."/>
            <person name="Barry K."/>
            <person name="Glavina del Rio T."/>
            <person name="Dalin E."/>
            <person name="Tice H."/>
            <person name="Pitluck S."/>
            <person name="Foster B."/>
            <person name="Bruce D."/>
            <person name="Schmutz J."/>
            <person name="Larimer F."/>
            <person name="Land M."/>
            <person name="Hauser L."/>
            <person name="Kyrpides N."/>
            <person name="Mikhailova N."/>
            <person name="Nelson K."/>
            <person name="Gogarten J.P."/>
            <person name="Noll K."/>
            <person name="Richardson P."/>
        </authorList>
    </citation>
    <scope>NUCLEOTIDE SEQUENCE [LARGE SCALE GENOMIC DNA]</scope>
    <source>
        <strain evidence="10">ATCC BAA-301 / DSM 14385 / NBRC 107922 / TMO</strain>
    </source>
</reference>
<keyword evidence="3" id="KW-1003">Cell membrane</keyword>
<dbReference type="SUPFAM" id="SSF161098">
    <property type="entry name" value="MetI-like"/>
    <property type="match status" value="1"/>
</dbReference>